<keyword evidence="2" id="KW-1185">Reference proteome</keyword>
<evidence type="ECO:0000313" key="2">
    <source>
        <dbReference type="Proteomes" id="UP000010798"/>
    </source>
</evidence>
<evidence type="ECO:0000313" key="1">
    <source>
        <dbReference type="EMBL" id="AGA25091.1"/>
    </source>
</evidence>
<reference evidence="1 2" key="1">
    <citation type="submission" date="2012-02" db="EMBL/GenBank/DDBJ databases">
        <title>Complete sequence of chromosome of Singulisphaera acidiphila DSM 18658.</title>
        <authorList>
            <consortium name="US DOE Joint Genome Institute (JGI-PGF)"/>
            <person name="Lucas S."/>
            <person name="Copeland A."/>
            <person name="Lapidus A."/>
            <person name="Glavina del Rio T."/>
            <person name="Dalin E."/>
            <person name="Tice H."/>
            <person name="Bruce D."/>
            <person name="Goodwin L."/>
            <person name="Pitluck S."/>
            <person name="Peters L."/>
            <person name="Ovchinnikova G."/>
            <person name="Chertkov O."/>
            <person name="Kyrpides N."/>
            <person name="Mavromatis K."/>
            <person name="Ivanova N."/>
            <person name="Brettin T."/>
            <person name="Detter J.C."/>
            <person name="Han C."/>
            <person name="Larimer F."/>
            <person name="Land M."/>
            <person name="Hauser L."/>
            <person name="Markowitz V."/>
            <person name="Cheng J.-F."/>
            <person name="Hugenholtz P."/>
            <person name="Woyke T."/>
            <person name="Wu D."/>
            <person name="Tindall B."/>
            <person name="Pomrenke H."/>
            <person name="Brambilla E."/>
            <person name="Klenk H.-P."/>
            <person name="Eisen J.A."/>
        </authorList>
    </citation>
    <scope>NUCLEOTIDE SEQUENCE [LARGE SCALE GENOMIC DNA]</scope>
    <source>
        <strain evidence="2">ATCC BAA-1392 / DSM 18658 / VKM B-2454 / MOB10</strain>
    </source>
</reference>
<dbReference type="Proteomes" id="UP000010798">
    <property type="component" value="Chromosome"/>
</dbReference>
<name>L0D8X6_SINAD</name>
<proteinExistence type="predicted"/>
<gene>
    <name evidence="1" type="ordered locus">Sinac_0679</name>
</gene>
<protein>
    <submittedName>
        <fullName evidence="1">Uncharacterized protein</fullName>
    </submittedName>
</protein>
<accession>L0D8X6</accession>
<organism evidence="1 2">
    <name type="scientific">Singulisphaera acidiphila (strain ATCC BAA-1392 / DSM 18658 / VKM B-2454 / MOB10)</name>
    <dbReference type="NCBI Taxonomy" id="886293"/>
    <lineage>
        <taxon>Bacteria</taxon>
        <taxon>Pseudomonadati</taxon>
        <taxon>Planctomycetota</taxon>
        <taxon>Planctomycetia</taxon>
        <taxon>Isosphaerales</taxon>
        <taxon>Isosphaeraceae</taxon>
        <taxon>Singulisphaera</taxon>
    </lineage>
</organism>
<dbReference type="STRING" id="886293.Sinac_0679"/>
<dbReference type="EMBL" id="CP003364">
    <property type="protein sequence ID" value="AGA25091.1"/>
    <property type="molecule type" value="Genomic_DNA"/>
</dbReference>
<sequence>MEGRVAQQYLPAGSLVSDSPFSDSPLFGGIADRETSRIRSVKSAQFRQNGANLRTVDRRESFGAQD</sequence>
<dbReference type="AlphaFoldDB" id="L0D8X6"/>
<dbReference type="KEGG" id="saci:Sinac_0679"/>
<dbReference type="HOGENOM" id="CLU_2828888_0_0_0"/>